<dbReference type="PANTHER" id="PTHR33204:SF29">
    <property type="entry name" value="TRANSCRIPTIONAL REGULATOR"/>
    <property type="match status" value="1"/>
</dbReference>
<dbReference type="InterPro" id="IPR002577">
    <property type="entry name" value="HTH_HxlR"/>
</dbReference>
<organism evidence="5 6">
    <name type="scientific">Chitinophaga dinghuensis</name>
    <dbReference type="NCBI Taxonomy" id="1539050"/>
    <lineage>
        <taxon>Bacteria</taxon>
        <taxon>Pseudomonadati</taxon>
        <taxon>Bacteroidota</taxon>
        <taxon>Chitinophagia</taxon>
        <taxon>Chitinophagales</taxon>
        <taxon>Chitinophagaceae</taxon>
        <taxon>Chitinophaga</taxon>
    </lineage>
</organism>
<dbReference type="Pfam" id="PF01638">
    <property type="entry name" value="HxlR"/>
    <property type="match status" value="1"/>
</dbReference>
<keyword evidence="3" id="KW-0804">Transcription</keyword>
<dbReference type="Proteomes" id="UP000249819">
    <property type="component" value="Unassembled WGS sequence"/>
</dbReference>
<dbReference type="SUPFAM" id="SSF46785">
    <property type="entry name" value="Winged helix' DNA-binding domain"/>
    <property type="match status" value="1"/>
</dbReference>
<dbReference type="PROSITE" id="PS51118">
    <property type="entry name" value="HTH_HXLR"/>
    <property type="match status" value="1"/>
</dbReference>
<dbReference type="OrthoDB" id="9797599at2"/>
<dbReference type="InterPro" id="IPR036390">
    <property type="entry name" value="WH_DNA-bd_sf"/>
</dbReference>
<proteinExistence type="predicted"/>
<dbReference type="Gene3D" id="1.10.10.10">
    <property type="entry name" value="Winged helix-like DNA-binding domain superfamily/Winged helix DNA-binding domain"/>
    <property type="match status" value="1"/>
</dbReference>
<dbReference type="PANTHER" id="PTHR33204">
    <property type="entry name" value="TRANSCRIPTIONAL REGULATOR, MARR FAMILY"/>
    <property type="match status" value="1"/>
</dbReference>
<name>A0A327VR66_9BACT</name>
<feature type="domain" description="HTH hxlR-type" evidence="4">
    <location>
        <begin position="21"/>
        <end position="119"/>
    </location>
</feature>
<dbReference type="InterPro" id="IPR036388">
    <property type="entry name" value="WH-like_DNA-bd_sf"/>
</dbReference>
<keyword evidence="2 5" id="KW-0238">DNA-binding</keyword>
<evidence type="ECO:0000259" key="4">
    <source>
        <dbReference type="PROSITE" id="PS51118"/>
    </source>
</evidence>
<evidence type="ECO:0000256" key="1">
    <source>
        <dbReference type="ARBA" id="ARBA00023015"/>
    </source>
</evidence>
<gene>
    <name evidence="5" type="ORF">CLV59_107300</name>
</gene>
<protein>
    <submittedName>
        <fullName evidence="5">DNA-binding HxlR family transcriptional regulator</fullName>
    </submittedName>
</protein>
<evidence type="ECO:0000313" key="6">
    <source>
        <dbReference type="Proteomes" id="UP000249819"/>
    </source>
</evidence>
<evidence type="ECO:0000313" key="5">
    <source>
        <dbReference type="EMBL" id="RAJ77533.1"/>
    </source>
</evidence>
<sequence>MTAIKENSTIQENKQLAFARCPLTFVMEKIGGYWKVNILFKLLDGPKRYSEIKRVLPGISEKVLMQQLRQLEADHLIHREAKPVMPPVVTYSLTESGEALRPVLFAMAEWALGAGGYNEIYVENRRDMENFPL</sequence>
<keyword evidence="1" id="KW-0805">Transcription regulation</keyword>
<reference evidence="5 6" key="1">
    <citation type="submission" date="2018-06" db="EMBL/GenBank/DDBJ databases">
        <title>Genomic Encyclopedia of Archaeal and Bacterial Type Strains, Phase II (KMG-II): from individual species to whole genera.</title>
        <authorList>
            <person name="Goeker M."/>
        </authorList>
    </citation>
    <scope>NUCLEOTIDE SEQUENCE [LARGE SCALE GENOMIC DNA]</scope>
    <source>
        <strain evidence="5 6">DSM 29821</strain>
    </source>
</reference>
<comment type="caution">
    <text evidence="5">The sequence shown here is derived from an EMBL/GenBank/DDBJ whole genome shotgun (WGS) entry which is preliminary data.</text>
</comment>
<evidence type="ECO:0000256" key="2">
    <source>
        <dbReference type="ARBA" id="ARBA00023125"/>
    </source>
</evidence>
<dbReference type="RefSeq" id="WP_111594114.1">
    <property type="nucleotide sequence ID" value="NZ_QLMA01000007.1"/>
</dbReference>
<dbReference type="AlphaFoldDB" id="A0A327VR66"/>
<dbReference type="EMBL" id="QLMA01000007">
    <property type="protein sequence ID" value="RAJ77533.1"/>
    <property type="molecule type" value="Genomic_DNA"/>
</dbReference>
<dbReference type="GO" id="GO:0003677">
    <property type="term" value="F:DNA binding"/>
    <property type="evidence" value="ECO:0007669"/>
    <property type="project" value="UniProtKB-KW"/>
</dbReference>
<keyword evidence="6" id="KW-1185">Reference proteome</keyword>
<evidence type="ECO:0000256" key="3">
    <source>
        <dbReference type="ARBA" id="ARBA00023163"/>
    </source>
</evidence>
<accession>A0A327VR66</accession>